<name>A0A396SF60_9BACL</name>
<sequence>MYDLFNGLNGGELNVDHHNDSLTSDSFYDDVVDFNYSTNNQFTGYQDGYFGNDPLSQSKIYQCPKFPGVTLVDSYVRADGTVVNAHWRTNPDGIISNNFSANK</sequence>
<evidence type="ECO:0000313" key="2">
    <source>
        <dbReference type="Proteomes" id="UP000265692"/>
    </source>
</evidence>
<protein>
    <submittedName>
        <fullName evidence="1">Uncharacterized protein</fullName>
    </submittedName>
</protein>
<accession>A0A396SF60</accession>
<dbReference type="AlphaFoldDB" id="A0A396SF60"/>
<comment type="caution">
    <text evidence="1">The sequence shown here is derived from an EMBL/GenBank/DDBJ whole genome shotgun (WGS) entry which is preliminary data.</text>
</comment>
<dbReference type="Proteomes" id="UP000265692">
    <property type="component" value="Unassembled WGS sequence"/>
</dbReference>
<dbReference type="EMBL" id="QWEI01000001">
    <property type="protein sequence ID" value="RHW39925.1"/>
    <property type="molecule type" value="Genomic_DNA"/>
</dbReference>
<reference evidence="1 2" key="1">
    <citation type="submission" date="2018-08" db="EMBL/GenBank/DDBJ databases">
        <title>Lysinibacillus sp. YLB-03 draft genome sequence.</title>
        <authorList>
            <person name="Yu L."/>
        </authorList>
    </citation>
    <scope>NUCLEOTIDE SEQUENCE [LARGE SCALE GENOMIC DNA]</scope>
    <source>
        <strain evidence="1 2">YLB-03</strain>
    </source>
</reference>
<keyword evidence="2" id="KW-1185">Reference proteome</keyword>
<proteinExistence type="predicted"/>
<evidence type="ECO:0000313" key="1">
    <source>
        <dbReference type="EMBL" id="RHW39925.1"/>
    </source>
</evidence>
<organism evidence="1 2">
    <name type="scientific">Ureibacillus yapensis</name>
    <dbReference type="NCBI Taxonomy" id="2304605"/>
    <lineage>
        <taxon>Bacteria</taxon>
        <taxon>Bacillati</taxon>
        <taxon>Bacillota</taxon>
        <taxon>Bacilli</taxon>
        <taxon>Bacillales</taxon>
        <taxon>Caryophanaceae</taxon>
        <taxon>Ureibacillus</taxon>
    </lineage>
</organism>
<gene>
    <name evidence="1" type="ORF">D1B33_03505</name>
</gene>